<feature type="domain" description="Importin N-terminal" evidence="9">
    <location>
        <begin position="31"/>
        <end position="97"/>
    </location>
</feature>
<dbReference type="PROSITE" id="PS50166">
    <property type="entry name" value="IMPORTIN_B_NT"/>
    <property type="match status" value="1"/>
</dbReference>
<evidence type="ECO:0000259" key="9">
    <source>
        <dbReference type="PROSITE" id="PS50166"/>
    </source>
</evidence>
<dbReference type="GO" id="GO:0005634">
    <property type="term" value="C:nucleus"/>
    <property type="evidence" value="ECO:0007669"/>
    <property type="project" value="UniProtKB-SubCell"/>
</dbReference>
<organism evidence="10 11">
    <name type="scientific">Frankliniella occidentalis</name>
    <name type="common">Western flower thrips</name>
    <name type="synonym">Euthrips occidentalis</name>
    <dbReference type="NCBI Taxonomy" id="133901"/>
    <lineage>
        <taxon>Eukaryota</taxon>
        <taxon>Metazoa</taxon>
        <taxon>Ecdysozoa</taxon>
        <taxon>Arthropoda</taxon>
        <taxon>Hexapoda</taxon>
        <taxon>Insecta</taxon>
        <taxon>Pterygota</taxon>
        <taxon>Neoptera</taxon>
        <taxon>Paraneoptera</taxon>
        <taxon>Thysanoptera</taxon>
        <taxon>Terebrantia</taxon>
        <taxon>Thripoidea</taxon>
        <taxon>Thripidae</taxon>
        <taxon>Frankliniella</taxon>
    </lineage>
</organism>
<dbReference type="Pfam" id="PF08389">
    <property type="entry name" value="Xpo1"/>
    <property type="match status" value="1"/>
</dbReference>
<feature type="region of interest" description="Disordered" evidence="8">
    <location>
        <begin position="197"/>
        <end position="239"/>
    </location>
</feature>
<evidence type="ECO:0000256" key="3">
    <source>
        <dbReference type="ARBA" id="ARBA00009466"/>
    </source>
</evidence>
<evidence type="ECO:0000313" key="11">
    <source>
        <dbReference type="RefSeq" id="XP_026271437.1"/>
    </source>
</evidence>
<dbReference type="AlphaFoldDB" id="A0A6J1RR53"/>
<evidence type="ECO:0000313" key="10">
    <source>
        <dbReference type="Proteomes" id="UP000504606"/>
    </source>
</evidence>
<evidence type="ECO:0000256" key="5">
    <source>
        <dbReference type="ARBA" id="ARBA00022490"/>
    </source>
</evidence>
<dbReference type="InterPro" id="IPR016024">
    <property type="entry name" value="ARM-type_fold"/>
</dbReference>
<dbReference type="CTD" id="47141"/>
<reference evidence="11" key="1">
    <citation type="submission" date="2025-08" db="UniProtKB">
        <authorList>
            <consortium name="RefSeq"/>
        </authorList>
    </citation>
    <scope>IDENTIFICATION</scope>
    <source>
        <tissue evidence="11">Whole organism</tissue>
    </source>
</reference>
<dbReference type="InterPro" id="IPR040016">
    <property type="entry name" value="XPO6"/>
</dbReference>
<dbReference type="KEGG" id="foc:113201759"/>
<proteinExistence type="inferred from homology"/>
<evidence type="ECO:0000256" key="1">
    <source>
        <dbReference type="ARBA" id="ARBA00004123"/>
    </source>
</evidence>
<dbReference type="Proteomes" id="UP000504606">
    <property type="component" value="Unplaced"/>
</dbReference>
<dbReference type="OrthoDB" id="10261013at2759"/>
<dbReference type="GO" id="GO:0005049">
    <property type="term" value="F:nuclear export signal receptor activity"/>
    <property type="evidence" value="ECO:0007669"/>
    <property type="project" value="InterPro"/>
</dbReference>
<dbReference type="PANTHER" id="PTHR21452:SF4">
    <property type="entry name" value="EXPORTIN-6"/>
    <property type="match status" value="1"/>
</dbReference>
<dbReference type="GO" id="GO:0005737">
    <property type="term" value="C:cytoplasm"/>
    <property type="evidence" value="ECO:0007669"/>
    <property type="project" value="UniProtKB-SubCell"/>
</dbReference>
<protein>
    <submittedName>
        <fullName evidence="11">Exportin-6-B</fullName>
    </submittedName>
</protein>
<evidence type="ECO:0000256" key="8">
    <source>
        <dbReference type="SAM" id="MobiDB-lite"/>
    </source>
</evidence>
<keyword evidence="5" id="KW-0963">Cytoplasm</keyword>
<evidence type="ECO:0000256" key="6">
    <source>
        <dbReference type="ARBA" id="ARBA00022927"/>
    </source>
</evidence>
<name>A0A6J1RR53_FRAOC</name>
<gene>
    <name evidence="11" type="primary">LOC113201759</name>
</gene>
<dbReference type="GeneID" id="113201759"/>
<dbReference type="InterPro" id="IPR013598">
    <property type="entry name" value="Exportin-1/Importin-b-like"/>
</dbReference>
<feature type="compositionally biased region" description="Low complexity" evidence="8">
    <location>
        <begin position="202"/>
        <end position="218"/>
    </location>
</feature>
<dbReference type="GO" id="GO:0031267">
    <property type="term" value="F:small GTPase binding"/>
    <property type="evidence" value="ECO:0007669"/>
    <property type="project" value="InterPro"/>
</dbReference>
<comment type="subcellular location">
    <subcellularLocation>
        <location evidence="2">Cytoplasm</location>
    </subcellularLocation>
    <subcellularLocation>
        <location evidence="1">Nucleus</location>
    </subcellularLocation>
</comment>
<keyword evidence="10" id="KW-1185">Reference proteome</keyword>
<dbReference type="SMART" id="SM00913">
    <property type="entry name" value="IBN_N"/>
    <property type="match status" value="1"/>
</dbReference>
<dbReference type="RefSeq" id="XP_026271437.1">
    <property type="nucleotide sequence ID" value="XM_026415652.2"/>
</dbReference>
<dbReference type="InterPro" id="IPR001494">
    <property type="entry name" value="Importin-beta_N"/>
</dbReference>
<keyword evidence="6" id="KW-0653">Protein transport</keyword>
<evidence type="ECO:0000256" key="2">
    <source>
        <dbReference type="ARBA" id="ARBA00004496"/>
    </source>
</evidence>
<accession>A0A6J1RR53</accession>
<dbReference type="GO" id="GO:0006611">
    <property type="term" value="P:protein export from nucleus"/>
    <property type="evidence" value="ECO:0007669"/>
    <property type="project" value="InterPro"/>
</dbReference>
<evidence type="ECO:0000256" key="4">
    <source>
        <dbReference type="ARBA" id="ARBA00022448"/>
    </source>
</evidence>
<sequence length="1066" mass="120049">MAGDAASLNTLEGLMKEFFSNETSNGRKHEIEQVLHAFSSQQGSWQHCLYFLAHSADPYVSMYCLSTIETVINKQWSALAWEERAQLKSALYQLLIQRHTSVPPFVKNKLVKLVVDIARLDWPHFYPDFFTNIIQLLQSAETISLGLVFVQTSSEELISSREDLSVSRREELRRLLLQHVPQLFAILTGILEQAQQSEGNASRRGSSSGSVGAPAVTATPPPSPTHGQPHSASPPGSLLSCMLSSGGRERSTGVVRLALEALSHLLSWAPLGPHVSPSLTSVVFYWIHAHHSVHASNTDTSLSVLAMATVNEIFYKKCVPNDWEENLLSLCEQALALSHELINHIGNLSEDLIEKLLDFLRLVVSQHLHRLEKSPKWLVSQLLSLLLRFTFQQPSLDGYYQCLDIWEQLLEYLQQRQNSQLNARYQEALVLLVGQVLKKMQFRQNRNELLNLDDESPDDDGETEWQRFLQKSIESIATVAELAPLHIYALVLEPWKEVCSEYTHLCSEKVVTSTDLQYSVRDLASLTQAIGRFYPHFTGESFLPGVQQAQQLVQGLVAMAALATKLRPHHWSLSPTTISRNLLLVHVQVLAALKAWSHWIAQMQASSVDHALVDRLINDMVRATVALLQDQNEQSTLVHAAAHLLLTLAGTVKSGQLWSMEYVRSLYSDPLTHLESTTQGVVRQALCSALVAVGNEECFEERHKLMAMLVDAMTNDVRRIAAAGIHNPQDAAPVISRTFRSLAEFIENSQVENTWGKKLLCSSLQTWLEQSLILFPNYVSDAEVSEQILNFFLASFGTFQVQLGAAFTQQAVHTFLECFTREQLSVCLLQEKCGGVERFLHILQLIVTQPGNAFKHFIPSSITLCMDHIYPVIAEHQAPLIKPAVFQLLFSILLHKWQYFYSSQLQQTSVKSEHKAQLLSILNAFGQSLLQSDINVFRQNLQNLEILNNRWKLYHKAEFCEGLLPRFLSVLLETLVNKSHALLSEDIAVAVFNMANVDFSFFFSSFLPEFLQTSEGLDDSQRVILLRNFNNSTDLPSFTQNVSRLTNDMRCYKLCNSFLPAGSIQL</sequence>
<keyword evidence="4" id="KW-0813">Transport</keyword>
<dbReference type="Gene3D" id="1.25.10.10">
    <property type="entry name" value="Leucine-rich Repeat Variant"/>
    <property type="match status" value="1"/>
</dbReference>
<evidence type="ECO:0000256" key="7">
    <source>
        <dbReference type="ARBA" id="ARBA00023242"/>
    </source>
</evidence>
<comment type="similarity">
    <text evidence="3">Belongs to the exportin family.</text>
</comment>
<dbReference type="Pfam" id="PF03810">
    <property type="entry name" value="IBN_N"/>
    <property type="match status" value="1"/>
</dbReference>
<dbReference type="PANTHER" id="PTHR21452">
    <property type="entry name" value="EXPORTIN-6"/>
    <property type="match status" value="1"/>
</dbReference>
<keyword evidence="7" id="KW-0539">Nucleus</keyword>
<dbReference type="InterPro" id="IPR011989">
    <property type="entry name" value="ARM-like"/>
</dbReference>
<dbReference type="SUPFAM" id="SSF48371">
    <property type="entry name" value="ARM repeat"/>
    <property type="match status" value="1"/>
</dbReference>